<dbReference type="OrthoDB" id="5984204at2759"/>
<dbReference type="InterPro" id="IPR009011">
    <property type="entry name" value="Man6P_isomerase_rcpt-bd_dom_sf"/>
</dbReference>
<keyword evidence="2" id="KW-0732">Signal</keyword>
<dbReference type="SUPFAM" id="SSF50911">
    <property type="entry name" value="Mannose 6-phosphate receptor domain"/>
    <property type="match status" value="1"/>
</dbReference>
<evidence type="ECO:0000313" key="4">
    <source>
        <dbReference type="Proteomes" id="UP001163046"/>
    </source>
</evidence>
<accession>A0A9W9ZLV3</accession>
<dbReference type="AlphaFoldDB" id="A0A9W9ZLV3"/>
<dbReference type="PANTHER" id="PTHR15071:SF0">
    <property type="entry name" value="MANNOSE 6-PHOSPHATE RECEPTOR-LIKE PROTEIN 1"/>
    <property type="match status" value="1"/>
</dbReference>
<comment type="caution">
    <text evidence="3">The sequence shown here is derived from an EMBL/GenBank/DDBJ whole genome shotgun (WGS) entry which is preliminary data.</text>
</comment>
<keyword evidence="1" id="KW-0812">Transmembrane</keyword>
<dbReference type="PANTHER" id="PTHR15071">
    <property type="entry name" value="MANNOSE-6-PHOSPHATE RECEPTOR FAMILY MEMBER"/>
    <property type="match status" value="1"/>
</dbReference>
<dbReference type="Proteomes" id="UP001163046">
    <property type="component" value="Unassembled WGS sequence"/>
</dbReference>
<dbReference type="GO" id="GO:0000139">
    <property type="term" value="C:Golgi membrane"/>
    <property type="evidence" value="ECO:0007669"/>
    <property type="project" value="UniProtKB-SubCell"/>
</dbReference>
<evidence type="ECO:0000256" key="2">
    <source>
        <dbReference type="SAM" id="SignalP"/>
    </source>
</evidence>
<evidence type="ECO:0000313" key="3">
    <source>
        <dbReference type="EMBL" id="KAJ7384108.1"/>
    </source>
</evidence>
<feature type="transmembrane region" description="Helical" evidence="1">
    <location>
        <begin position="192"/>
        <end position="216"/>
    </location>
</feature>
<keyword evidence="4" id="KW-1185">Reference proteome</keyword>
<keyword evidence="1" id="KW-0472">Membrane</keyword>
<keyword evidence="1" id="KW-1133">Transmembrane helix</keyword>
<name>A0A9W9ZLV3_9CNID</name>
<feature type="chain" id="PRO_5040847331" evidence="2">
    <location>
        <begin position="20"/>
        <end position="257"/>
    </location>
</feature>
<evidence type="ECO:0000256" key="1">
    <source>
        <dbReference type="SAM" id="Phobius"/>
    </source>
</evidence>
<proteinExistence type="predicted"/>
<dbReference type="GO" id="GO:0005802">
    <property type="term" value="C:trans-Golgi network"/>
    <property type="evidence" value="ECO:0007669"/>
    <property type="project" value="TreeGrafter"/>
</dbReference>
<sequence length="257" mass="28346">MKLLLFHLVVFLASVRVQGIKKCTKIDACRCSTDEGEINLWRLAGENAKDRPRFNIPEAIVANITGQTKDSYQWNPCDSWTAKRLPNETAENGCKDVAVCKIQKIHELGTFHVNIGEQKLSDCVLDQQNGRCLLTYRVTTNKQIKTTIALVCNETEEGRVDAMISSFPNLYSTSLHSKCACPGRCSSLSTGAIVGIVIGSVAGFLFLPFVVFICCLRCKLPDGVPKPSMCTTIKDGFELIIAECCPCCKRLQYTPIA</sequence>
<organism evidence="3 4">
    <name type="scientific">Desmophyllum pertusum</name>
    <dbReference type="NCBI Taxonomy" id="174260"/>
    <lineage>
        <taxon>Eukaryota</taxon>
        <taxon>Metazoa</taxon>
        <taxon>Cnidaria</taxon>
        <taxon>Anthozoa</taxon>
        <taxon>Hexacorallia</taxon>
        <taxon>Scleractinia</taxon>
        <taxon>Caryophylliina</taxon>
        <taxon>Caryophylliidae</taxon>
        <taxon>Desmophyllum</taxon>
    </lineage>
</organism>
<feature type="signal peptide" evidence="2">
    <location>
        <begin position="1"/>
        <end position="19"/>
    </location>
</feature>
<protein>
    <submittedName>
        <fullName evidence="3">Uncharacterized protein</fullName>
    </submittedName>
</protein>
<dbReference type="Gene3D" id="2.70.130.10">
    <property type="entry name" value="Mannose-6-phosphate receptor binding domain"/>
    <property type="match status" value="1"/>
</dbReference>
<reference evidence="3" key="1">
    <citation type="submission" date="2023-01" db="EMBL/GenBank/DDBJ databases">
        <title>Genome assembly of the deep-sea coral Lophelia pertusa.</title>
        <authorList>
            <person name="Herrera S."/>
            <person name="Cordes E."/>
        </authorList>
    </citation>
    <scope>NUCLEOTIDE SEQUENCE</scope>
    <source>
        <strain evidence="3">USNM1676648</strain>
        <tissue evidence="3">Polyp</tissue>
    </source>
</reference>
<dbReference type="EMBL" id="MU825890">
    <property type="protein sequence ID" value="KAJ7384108.1"/>
    <property type="molecule type" value="Genomic_DNA"/>
</dbReference>
<gene>
    <name evidence="3" type="ORF">OS493_023432</name>
</gene>